<dbReference type="Gene3D" id="3.30.160.60">
    <property type="entry name" value="Classic Zinc Finger"/>
    <property type="match status" value="5"/>
</dbReference>
<evidence type="ECO:0000256" key="7">
    <source>
        <dbReference type="ARBA" id="ARBA00022691"/>
    </source>
</evidence>
<feature type="compositionally biased region" description="Low complexity" evidence="23">
    <location>
        <begin position="670"/>
        <end position="685"/>
    </location>
</feature>
<evidence type="ECO:0000313" key="27">
    <source>
        <dbReference type="Proteomes" id="UP001381693"/>
    </source>
</evidence>
<dbReference type="InterPro" id="IPR036236">
    <property type="entry name" value="Znf_C2H2_sf"/>
</dbReference>
<dbReference type="PROSITE" id="PS50157">
    <property type="entry name" value="ZINC_FINGER_C2H2_2"/>
    <property type="match status" value="4"/>
</dbReference>
<feature type="compositionally biased region" description="Polar residues" evidence="23">
    <location>
        <begin position="379"/>
        <end position="395"/>
    </location>
</feature>
<evidence type="ECO:0000256" key="12">
    <source>
        <dbReference type="ARBA" id="ARBA00022859"/>
    </source>
</evidence>
<feature type="compositionally biased region" description="Basic and acidic residues" evidence="23">
    <location>
        <begin position="238"/>
        <end position="259"/>
    </location>
</feature>
<dbReference type="Gene3D" id="2.170.270.10">
    <property type="entry name" value="SET domain"/>
    <property type="match status" value="1"/>
</dbReference>
<comment type="subunit">
    <text evidence="18">Interacts with PRMT5. Interacts with FBXO10. Interacts with FBXO11. Interacts with multiple nuclear sumoylation E3 ligases, including CBX4, PIAS1, PIAS2, PIAS3, PIAS4, PML and RNF4, but not RANBP2. Interacts with LDB1, SMARCD3 and SMARCC1. Interacts with EEIG1; following TNFSF11/RANKL stimulation in bone marrow-derived macrophages, the interaction promotes the binding of PRDM1/BLIMP1 to the gene promoter of IRF8.</text>
</comment>
<feature type="domain" description="C2H2-type" evidence="24">
    <location>
        <begin position="814"/>
        <end position="841"/>
    </location>
</feature>
<keyword evidence="13" id="KW-0805">Transcription regulation</keyword>
<dbReference type="CDD" id="cd19187">
    <property type="entry name" value="PR-SET_PRDM1"/>
    <property type="match status" value="1"/>
</dbReference>
<evidence type="ECO:0000256" key="18">
    <source>
        <dbReference type="ARBA" id="ARBA00063130"/>
    </source>
</evidence>
<dbReference type="GO" id="GO:0000978">
    <property type="term" value="F:RNA polymerase II cis-regulatory region sequence-specific DNA binding"/>
    <property type="evidence" value="ECO:0007669"/>
    <property type="project" value="TreeGrafter"/>
</dbReference>
<dbReference type="GO" id="GO:0005634">
    <property type="term" value="C:nucleus"/>
    <property type="evidence" value="ECO:0007669"/>
    <property type="project" value="UniProtKB-SubCell"/>
</dbReference>
<evidence type="ECO:0000256" key="11">
    <source>
        <dbReference type="ARBA" id="ARBA00022833"/>
    </source>
</evidence>
<dbReference type="SUPFAM" id="SSF57667">
    <property type="entry name" value="beta-beta-alpha zinc fingers"/>
    <property type="match status" value="3"/>
</dbReference>
<evidence type="ECO:0000256" key="13">
    <source>
        <dbReference type="ARBA" id="ARBA00023015"/>
    </source>
</evidence>
<dbReference type="GO" id="GO:0002250">
    <property type="term" value="P:adaptive immune response"/>
    <property type="evidence" value="ECO:0007669"/>
    <property type="project" value="UniProtKB-KW"/>
</dbReference>
<feature type="compositionally biased region" description="Polar residues" evidence="23">
    <location>
        <begin position="572"/>
        <end position="582"/>
    </location>
</feature>
<feature type="compositionally biased region" description="Basic and acidic residues" evidence="23">
    <location>
        <begin position="549"/>
        <end position="563"/>
    </location>
</feature>
<dbReference type="GO" id="GO:0045165">
    <property type="term" value="P:cell fate commitment"/>
    <property type="evidence" value="ECO:0007669"/>
    <property type="project" value="TreeGrafter"/>
</dbReference>
<dbReference type="PROSITE" id="PS00028">
    <property type="entry name" value="ZINC_FINGER_C2H2_1"/>
    <property type="match status" value="4"/>
</dbReference>
<evidence type="ECO:0000256" key="16">
    <source>
        <dbReference type="ARBA" id="ARBA00023163"/>
    </source>
</evidence>
<dbReference type="GO" id="GO:0001227">
    <property type="term" value="F:DNA-binding transcription repressor activity, RNA polymerase II-specific"/>
    <property type="evidence" value="ECO:0007669"/>
    <property type="project" value="InterPro"/>
</dbReference>
<keyword evidence="9" id="KW-0677">Repeat</keyword>
<dbReference type="GO" id="GO:0008757">
    <property type="term" value="F:S-adenosylmethionine-dependent methyltransferase activity"/>
    <property type="evidence" value="ECO:0007669"/>
    <property type="project" value="UniProtKB-ARBA"/>
</dbReference>
<feature type="compositionally biased region" description="Polar residues" evidence="23">
    <location>
        <begin position="207"/>
        <end position="237"/>
    </location>
</feature>
<feature type="region of interest" description="Disordered" evidence="23">
    <location>
        <begin position="761"/>
        <end position="806"/>
    </location>
</feature>
<dbReference type="GO" id="GO:0005737">
    <property type="term" value="C:cytoplasm"/>
    <property type="evidence" value="ECO:0007669"/>
    <property type="project" value="TreeGrafter"/>
</dbReference>
<dbReference type="FunFam" id="3.30.160.60:FF:000833">
    <property type="entry name" value="PR domain zinc finger protein"/>
    <property type="match status" value="1"/>
</dbReference>
<dbReference type="PANTHER" id="PTHR16515">
    <property type="entry name" value="PR DOMAIN ZINC FINGER PROTEIN"/>
    <property type="match status" value="1"/>
</dbReference>
<keyword evidence="10 22" id="KW-0863">Zinc-finger</keyword>
<keyword evidence="7" id="KW-0949">S-adenosyl-L-methionine</keyword>
<dbReference type="InterPro" id="IPR050331">
    <property type="entry name" value="Zinc_finger"/>
</dbReference>
<keyword evidence="12" id="KW-0391">Immunity</keyword>
<comment type="subcellular location">
    <subcellularLocation>
        <location evidence="1">Nucleus</location>
    </subcellularLocation>
</comment>
<dbReference type="FunFam" id="3.30.160.60:FF:000132">
    <property type="entry name" value="PR domain zinc finger protein 1"/>
    <property type="match status" value="1"/>
</dbReference>
<evidence type="ECO:0000256" key="17">
    <source>
        <dbReference type="ARBA" id="ARBA00023242"/>
    </source>
</evidence>
<evidence type="ECO:0000256" key="9">
    <source>
        <dbReference type="ARBA" id="ARBA00022737"/>
    </source>
</evidence>
<organism evidence="26 27">
    <name type="scientific">Halocaridina rubra</name>
    <name type="common">Hawaiian red shrimp</name>
    <dbReference type="NCBI Taxonomy" id="373956"/>
    <lineage>
        <taxon>Eukaryota</taxon>
        <taxon>Metazoa</taxon>
        <taxon>Ecdysozoa</taxon>
        <taxon>Arthropoda</taxon>
        <taxon>Crustacea</taxon>
        <taxon>Multicrustacea</taxon>
        <taxon>Malacostraca</taxon>
        <taxon>Eumalacostraca</taxon>
        <taxon>Eucarida</taxon>
        <taxon>Decapoda</taxon>
        <taxon>Pleocyemata</taxon>
        <taxon>Caridea</taxon>
        <taxon>Atyoidea</taxon>
        <taxon>Atyidae</taxon>
        <taxon>Halocaridina</taxon>
    </lineage>
</organism>
<keyword evidence="16" id="KW-0804">Transcription</keyword>
<dbReference type="InterPro" id="IPR001214">
    <property type="entry name" value="SET_dom"/>
</dbReference>
<keyword evidence="2" id="KW-0678">Repressor</keyword>
<evidence type="ECO:0000256" key="8">
    <source>
        <dbReference type="ARBA" id="ARBA00022723"/>
    </source>
</evidence>
<feature type="domain" description="C2H2-type" evidence="24">
    <location>
        <begin position="898"/>
        <end position="925"/>
    </location>
</feature>
<evidence type="ECO:0000256" key="2">
    <source>
        <dbReference type="ARBA" id="ARBA00022491"/>
    </source>
</evidence>
<dbReference type="FunFam" id="3.30.160.60:FF:000436">
    <property type="entry name" value="PR domain zinc finger protein 4"/>
    <property type="match status" value="1"/>
</dbReference>
<feature type="compositionally biased region" description="Polar residues" evidence="23">
    <location>
        <begin position="691"/>
        <end position="708"/>
    </location>
</feature>
<keyword evidence="8" id="KW-0479">Metal-binding</keyword>
<dbReference type="SMART" id="SM00355">
    <property type="entry name" value="ZnF_C2H2"/>
    <property type="match status" value="5"/>
</dbReference>
<evidence type="ECO:0000256" key="4">
    <source>
        <dbReference type="ARBA" id="ARBA00022588"/>
    </source>
</evidence>
<dbReference type="Pfam" id="PF21549">
    <property type="entry name" value="PRDM2_PR"/>
    <property type="match status" value="1"/>
</dbReference>
<comment type="caution">
    <text evidence="26">The sequence shown here is derived from an EMBL/GenBank/DDBJ whole genome shotgun (WGS) entry which is preliminary data.</text>
</comment>
<evidence type="ECO:0000259" key="25">
    <source>
        <dbReference type="PROSITE" id="PS50280"/>
    </source>
</evidence>
<evidence type="ECO:0000259" key="24">
    <source>
        <dbReference type="PROSITE" id="PS50157"/>
    </source>
</evidence>
<feature type="region of interest" description="Disordered" evidence="23">
    <location>
        <begin position="616"/>
        <end position="708"/>
    </location>
</feature>
<keyword evidence="3" id="KW-1017">Isopeptide bond</keyword>
<dbReference type="GO" id="GO:0045087">
    <property type="term" value="P:innate immune response"/>
    <property type="evidence" value="ECO:0007669"/>
    <property type="project" value="UniProtKB-KW"/>
</dbReference>
<keyword evidence="6" id="KW-0808">Transferase</keyword>
<evidence type="ECO:0000256" key="21">
    <source>
        <dbReference type="ARBA" id="ARBA00082169"/>
    </source>
</evidence>
<feature type="region of interest" description="Disordered" evidence="23">
    <location>
        <begin position="531"/>
        <end position="604"/>
    </location>
</feature>
<evidence type="ECO:0000313" key="26">
    <source>
        <dbReference type="EMBL" id="KAK7074400.1"/>
    </source>
</evidence>
<dbReference type="PROSITE" id="PS50280">
    <property type="entry name" value="SET"/>
    <property type="match status" value="1"/>
</dbReference>
<proteinExistence type="predicted"/>
<feature type="compositionally biased region" description="Basic residues" evidence="23">
    <location>
        <begin position="296"/>
        <end position="308"/>
    </location>
</feature>
<feature type="compositionally biased region" description="Low complexity" evidence="23">
    <location>
        <begin position="766"/>
        <end position="795"/>
    </location>
</feature>
<keyword evidence="17" id="KW-0539">Nucleus</keyword>
<dbReference type="GO" id="GO:0032259">
    <property type="term" value="P:methylation"/>
    <property type="evidence" value="ECO:0007669"/>
    <property type="project" value="UniProtKB-KW"/>
</dbReference>
<keyword evidence="4" id="KW-0399">Innate immunity</keyword>
<dbReference type="InterPro" id="IPR013087">
    <property type="entry name" value="Znf_C2H2_type"/>
</dbReference>
<evidence type="ECO:0000256" key="19">
    <source>
        <dbReference type="ARBA" id="ARBA00067594"/>
    </source>
</evidence>
<feature type="domain" description="C2H2-type" evidence="24">
    <location>
        <begin position="842"/>
        <end position="869"/>
    </location>
</feature>
<accession>A0AAN8WXZ1</accession>
<keyword evidence="27" id="KW-1185">Reference proteome</keyword>
<evidence type="ECO:0000256" key="22">
    <source>
        <dbReference type="PROSITE-ProRule" id="PRU00042"/>
    </source>
</evidence>
<evidence type="ECO:0000256" key="5">
    <source>
        <dbReference type="ARBA" id="ARBA00022603"/>
    </source>
</evidence>
<dbReference type="AlphaFoldDB" id="A0AAN8WXZ1"/>
<dbReference type="FunFam" id="3.30.160.60:FF:000748">
    <property type="entry name" value="PR domain zinc finger protein"/>
    <property type="match status" value="1"/>
</dbReference>
<name>A0AAN8WXZ1_HALRR</name>
<protein>
    <recommendedName>
        <fullName evidence="19">PR domain zinc finger protein 1</fullName>
    </recommendedName>
    <alternativeName>
        <fullName evidence="20">Beta-interferon gene positive regulatory domain I-binding factor</fullName>
    </alternativeName>
    <alternativeName>
        <fullName evidence="21">PR domain-containing protein 1</fullName>
    </alternativeName>
</protein>
<dbReference type="InterPro" id="IPR046341">
    <property type="entry name" value="SET_dom_sf"/>
</dbReference>
<evidence type="ECO:0000256" key="10">
    <source>
        <dbReference type="ARBA" id="ARBA00022771"/>
    </source>
</evidence>
<keyword evidence="14" id="KW-0238">DNA-binding</keyword>
<feature type="region of interest" description="Disordered" evidence="23">
    <location>
        <begin position="197"/>
        <end position="416"/>
    </location>
</feature>
<sequence>MPTKMKEELDIESIKEEEWEERAVYLVPDTPTEEGSPDHATLSLPRNLVLKPSQTLADVMGVWSTDYIPKGTRFGPLVGNTYAKDEVPKSANRKYFWRVYKENELYYYIDGYDVTKANWMRFVNPAYCSEAQNLIACQYKTNIYFYTIKAILPDQELLVWYCREFAIRLNYPLTGELMLQKIRKQHNDVDVKEEEVEVAVSEGSSSLPASTPNGSPSAISPTQFETHNGQLTPTEGSVRSDEGYHSNGYHDDFNNHEDSSDSEGDNNYVLDFSKKKRKESPSQEDENELRNEYRKVKIKMSRAYHYRSKSTGSDSSEKEKSITPPLECQPVSTEPEIVPVLDNHPQTRPGPQPAAKMSQLSASPEKRDPRVSPPLHRASSYSPPRQYPFSGQTPRVDSATEKEQSPESTQETSHEVPRRYPMGDQILHRPSEMMRAAEVLRPDTRTAAVFPDSRMSVPAEIRLPSITITKHVAPEPRQPRIPDTRMGIPPNVRLPMPHDSRLSQTRLPLPPMSRIPGLPASVTAMPARLPTMPPQDPRITVVPENRLPVPHDNRHIGQLDSRHALPPGARHSGSQENHNPVPSDTRIPAPPDAQLSSSRPSGSILEDILLRRLGGKDEADTTHSAPPAKDLKEPVHISVPNDTPYKPDSATGGPDIPSQDFSYKRTYYGSESSQQISPDSSSAPQKPGSACYTTPQPPTQVSYSSQPPVNSPVYRTPVSQMFSSPHFNVYSYNGYNGSNGNGYPPSNPGTMPVDHRLTISIPTTASGHSPPLSNSSHSSQGSPSSQGSNSPTSNNRGYRSLPYPLQKKDGKMHYECNVCFKTFGQLSNLKVHLRTHSGERPFKCNVCIKSFTQLAHLQKHHLVHTGEKPHQCDICKKRFSSTSNLKTHMRLHSGQKPYACDLCPAKFTQFVHLKLHKRLHTNERPYTCNTCNKKYISASGLRTHWKTTSCKPSSPEEELAAERSPTGSSSGYDYCPSITSGGSLETFDNNSLDGMPVSPRNDGLHDGLDYDPKSPTYVIPDELLKQSQEEFKSYNQDIKCETDTRPSVIESSAHHAIECT</sequence>
<feature type="domain" description="C2H2-type" evidence="24">
    <location>
        <begin position="870"/>
        <end position="897"/>
    </location>
</feature>
<dbReference type="EMBL" id="JAXCGZ010011616">
    <property type="protein sequence ID" value="KAK7074400.1"/>
    <property type="molecule type" value="Genomic_DNA"/>
</dbReference>
<evidence type="ECO:0000256" key="20">
    <source>
        <dbReference type="ARBA" id="ARBA00078797"/>
    </source>
</evidence>
<dbReference type="FunFam" id="3.30.160.60:FF:000211">
    <property type="entry name" value="PR domain zinc finger protein 1"/>
    <property type="match status" value="1"/>
</dbReference>
<evidence type="ECO:0000256" key="14">
    <source>
        <dbReference type="ARBA" id="ARBA00023125"/>
    </source>
</evidence>
<evidence type="ECO:0000256" key="15">
    <source>
        <dbReference type="ARBA" id="ARBA00023130"/>
    </source>
</evidence>
<dbReference type="PANTHER" id="PTHR16515:SF59">
    <property type="entry name" value="PR DOMAIN ZINC FINGER PROTEIN 1"/>
    <property type="match status" value="1"/>
</dbReference>
<dbReference type="FunFam" id="2.170.270.10:FF:000019">
    <property type="entry name" value="PR domain zinc finger protein 1"/>
    <property type="match status" value="1"/>
</dbReference>
<dbReference type="Pfam" id="PF00096">
    <property type="entry name" value="zf-C2H2"/>
    <property type="match status" value="4"/>
</dbReference>
<feature type="region of interest" description="Disordered" evidence="23">
    <location>
        <begin position="475"/>
        <end position="496"/>
    </location>
</feature>
<dbReference type="Proteomes" id="UP001381693">
    <property type="component" value="Unassembled WGS sequence"/>
</dbReference>
<dbReference type="GO" id="GO:0008270">
    <property type="term" value="F:zinc ion binding"/>
    <property type="evidence" value="ECO:0007669"/>
    <property type="project" value="UniProtKB-KW"/>
</dbReference>
<dbReference type="GO" id="GO:0008276">
    <property type="term" value="F:protein methyltransferase activity"/>
    <property type="evidence" value="ECO:0007669"/>
    <property type="project" value="UniProtKB-ARBA"/>
</dbReference>
<keyword evidence="11" id="KW-0862">Zinc</keyword>
<feature type="region of interest" description="Disordered" evidence="23">
    <location>
        <begin position="947"/>
        <end position="972"/>
    </location>
</feature>
<dbReference type="SMART" id="SM00317">
    <property type="entry name" value="SET"/>
    <property type="match status" value="1"/>
</dbReference>
<evidence type="ECO:0000256" key="23">
    <source>
        <dbReference type="SAM" id="MobiDB-lite"/>
    </source>
</evidence>
<evidence type="ECO:0000256" key="3">
    <source>
        <dbReference type="ARBA" id="ARBA00022499"/>
    </source>
</evidence>
<keyword evidence="15" id="KW-1064">Adaptive immunity</keyword>
<evidence type="ECO:0000256" key="6">
    <source>
        <dbReference type="ARBA" id="ARBA00022679"/>
    </source>
</evidence>
<evidence type="ECO:0000256" key="1">
    <source>
        <dbReference type="ARBA" id="ARBA00004123"/>
    </source>
</evidence>
<gene>
    <name evidence="26" type="primary">PRDM1</name>
    <name evidence="26" type="ORF">SK128_017632</name>
</gene>
<feature type="domain" description="SET" evidence="25">
    <location>
        <begin position="46"/>
        <end position="162"/>
    </location>
</feature>
<dbReference type="GO" id="GO:0008170">
    <property type="term" value="F:N-methyltransferase activity"/>
    <property type="evidence" value="ECO:0007669"/>
    <property type="project" value="UniProtKB-ARBA"/>
</dbReference>
<keyword evidence="5" id="KW-0489">Methyltransferase</keyword>
<reference evidence="26 27" key="1">
    <citation type="submission" date="2023-11" db="EMBL/GenBank/DDBJ databases">
        <title>Halocaridina rubra genome assembly.</title>
        <authorList>
            <person name="Smith C."/>
        </authorList>
    </citation>
    <scope>NUCLEOTIDE SEQUENCE [LARGE SCALE GENOMIC DNA]</scope>
    <source>
        <strain evidence="26">EP-1</strain>
        <tissue evidence="26">Whole</tissue>
    </source>
</reference>
<dbReference type="InterPro" id="IPR044413">
    <property type="entry name" value="PRDM1_PR-SET"/>
</dbReference>
<dbReference type="SUPFAM" id="SSF82199">
    <property type="entry name" value="SET domain"/>
    <property type="match status" value="1"/>
</dbReference>